<dbReference type="Pfam" id="PF01490">
    <property type="entry name" value="Aa_trans"/>
    <property type="match status" value="1"/>
</dbReference>
<keyword evidence="9" id="KW-1185">Reference proteome</keyword>
<feature type="transmembrane region" description="Helical" evidence="6">
    <location>
        <begin position="487"/>
        <end position="509"/>
    </location>
</feature>
<feature type="compositionally biased region" description="Low complexity" evidence="5">
    <location>
        <begin position="100"/>
        <end position="141"/>
    </location>
</feature>
<organism evidence="8 9">
    <name type="scientific">Helicoverpa armigera</name>
    <name type="common">Cotton bollworm</name>
    <name type="synonym">Heliothis armigera</name>
    <dbReference type="NCBI Taxonomy" id="29058"/>
    <lineage>
        <taxon>Eukaryota</taxon>
        <taxon>Metazoa</taxon>
        <taxon>Ecdysozoa</taxon>
        <taxon>Arthropoda</taxon>
        <taxon>Hexapoda</taxon>
        <taxon>Insecta</taxon>
        <taxon>Pterygota</taxon>
        <taxon>Neoptera</taxon>
        <taxon>Endopterygota</taxon>
        <taxon>Lepidoptera</taxon>
        <taxon>Glossata</taxon>
        <taxon>Ditrysia</taxon>
        <taxon>Noctuoidea</taxon>
        <taxon>Noctuidae</taxon>
        <taxon>Heliothinae</taxon>
        <taxon>Helicoverpa</taxon>
    </lineage>
</organism>
<feature type="compositionally biased region" description="Polar residues" evidence="5">
    <location>
        <begin position="57"/>
        <end position="99"/>
    </location>
</feature>
<dbReference type="AlphaFoldDB" id="A0A2W1BTN8"/>
<dbReference type="OrthoDB" id="2417221at2759"/>
<evidence type="ECO:0000313" key="8">
    <source>
        <dbReference type="EMBL" id="PZC76140.1"/>
    </source>
</evidence>
<protein>
    <recommendedName>
        <fullName evidence="7">Amino acid transporter transmembrane domain-containing protein</fullName>
    </recommendedName>
</protein>
<dbReference type="PANTHER" id="PTHR22950">
    <property type="entry name" value="AMINO ACID TRANSPORTER"/>
    <property type="match status" value="1"/>
</dbReference>
<evidence type="ECO:0000256" key="5">
    <source>
        <dbReference type="SAM" id="MobiDB-lite"/>
    </source>
</evidence>
<feature type="transmembrane region" description="Helical" evidence="6">
    <location>
        <begin position="445"/>
        <end position="467"/>
    </location>
</feature>
<evidence type="ECO:0000256" key="4">
    <source>
        <dbReference type="ARBA" id="ARBA00023136"/>
    </source>
</evidence>
<keyword evidence="4 6" id="KW-0472">Membrane</keyword>
<dbReference type="InterPro" id="IPR013057">
    <property type="entry name" value="AA_transpt_TM"/>
</dbReference>
<name>A0A2W1BTN8_HELAM</name>
<accession>A0A2W1BTN8</accession>
<dbReference type="PANTHER" id="PTHR22950:SF349">
    <property type="entry name" value="AMINO ACID TRANSPORTER TRANSMEMBRANE DOMAIN-CONTAINING PROTEIN"/>
    <property type="match status" value="1"/>
</dbReference>
<evidence type="ECO:0000256" key="6">
    <source>
        <dbReference type="SAM" id="Phobius"/>
    </source>
</evidence>
<feature type="transmembrane region" description="Helical" evidence="6">
    <location>
        <begin position="521"/>
        <end position="544"/>
    </location>
</feature>
<evidence type="ECO:0000256" key="2">
    <source>
        <dbReference type="ARBA" id="ARBA00022692"/>
    </source>
</evidence>
<evidence type="ECO:0000256" key="1">
    <source>
        <dbReference type="ARBA" id="ARBA00004141"/>
    </source>
</evidence>
<feature type="transmembrane region" description="Helical" evidence="6">
    <location>
        <begin position="632"/>
        <end position="652"/>
    </location>
</feature>
<evidence type="ECO:0000313" key="9">
    <source>
        <dbReference type="Proteomes" id="UP000249218"/>
    </source>
</evidence>
<keyword evidence="2 6" id="KW-0812">Transmembrane</keyword>
<feature type="transmembrane region" description="Helical" evidence="6">
    <location>
        <begin position="380"/>
        <end position="401"/>
    </location>
</feature>
<evidence type="ECO:0000256" key="3">
    <source>
        <dbReference type="ARBA" id="ARBA00022989"/>
    </source>
</evidence>
<comment type="subcellular location">
    <subcellularLocation>
        <location evidence="1">Membrane</location>
        <topology evidence="1">Multi-pass membrane protein</topology>
    </subcellularLocation>
</comment>
<feature type="region of interest" description="Disordered" evidence="5">
    <location>
        <begin position="39"/>
        <end position="161"/>
    </location>
</feature>
<feature type="region of interest" description="Disordered" evidence="5">
    <location>
        <begin position="177"/>
        <end position="202"/>
    </location>
</feature>
<dbReference type="EMBL" id="KZ149968">
    <property type="protein sequence ID" value="PZC76140.1"/>
    <property type="molecule type" value="Genomic_DNA"/>
</dbReference>
<feature type="transmembrane region" description="Helical" evidence="6">
    <location>
        <begin position="564"/>
        <end position="585"/>
    </location>
</feature>
<feature type="transmembrane region" description="Helical" evidence="6">
    <location>
        <begin position="673"/>
        <end position="691"/>
    </location>
</feature>
<evidence type="ECO:0000259" key="7">
    <source>
        <dbReference type="Pfam" id="PF01490"/>
    </source>
</evidence>
<feature type="transmembrane region" description="Helical" evidence="6">
    <location>
        <begin position="606"/>
        <end position="626"/>
    </location>
</feature>
<feature type="compositionally biased region" description="Polar residues" evidence="5">
    <location>
        <begin position="193"/>
        <end position="202"/>
    </location>
</feature>
<feature type="transmembrane region" description="Helical" evidence="6">
    <location>
        <begin position="316"/>
        <end position="338"/>
    </location>
</feature>
<feature type="domain" description="Amino acid transporter transmembrane" evidence="7">
    <location>
        <begin position="287"/>
        <end position="690"/>
    </location>
</feature>
<reference evidence="8 9" key="1">
    <citation type="journal article" date="2017" name="BMC Biol.">
        <title>Genomic innovations, transcriptional plasticity and gene loss underlying the evolution and divergence of two highly polyphagous and invasive Helicoverpa pest species.</title>
        <authorList>
            <person name="Pearce S.L."/>
            <person name="Clarke D.F."/>
            <person name="East P.D."/>
            <person name="Elfekih S."/>
            <person name="Gordon K.H."/>
            <person name="Jermiin L.S."/>
            <person name="McGaughran A."/>
            <person name="Oakeshott J.G."/>
            <person name="Papanikolaou A."/>
            <person name="Perera O.P."/>
            <person name="Rane R.V."/>
            <person name="Richards S."/>
            <person name="Tay W.T."/>
            <person name="Walsh T.K."/>
            <person name="Anderson A."/>
            <person name="Anderson C.J."/>
            <person name="Asgari S."/>
            <person name="Board P.G."/>
            <person name="Bretschneider A."/>
            <person name="Campbell P.M."/>
            <person name="Chertemps T."/>
            <person name="Christeller J.T."/>
            <person name="Coppin C.W."/>
            <person name="Downes S.J."/>
            <person name="Duan G."/>
            <person name="Farnsworth C.A."/>
            <person name="Good R.T."/>
            <person name="Han L.B."/>
            <person name="Han Y.C."/>
            <person name="Hatje K."/>
            <person name="Horne I."/>
            <person name="Huang Y.P."/>
            <person name="Hughes D.S."/>
            <person name="Jacquin-Joly E."/>
            <person name="James W."/>
            <person name="Jhangiani S."/>
            <person name="Kollmar M."/>
            <person name="Kuwar S.S."/>
            <person name="Li S."/>
            <person name="Liu N.Y."/>
            <person name="Maibeche M.T."/>
            <person name="Miller J.R."/>
            <person name="Montagne N."/>
            <person name="Perry T."/>
            <person name="Qu J."/>
            <person name="Song S.V."/>
            <person name="Sutton G.G."/>
            <person name="Vogel H."/>
            <person name="Walenz B.P."/>
            <person name="Xu W."/>
            <person name="Zhang H.J."/>
            <person name="Zou Z."/>
            <person name="Batterham P."/>
            <person name="Edwards O.R."/>
            <person name="Feyereisen R."/>
            <person name="Gibbs R.A."/>
            <person name="Heckel D.G."/>
            <person name="McGrath A."/>
            <person name="Robin C."/>
            <person name="Scherer S.E."/>
            <person name="Worley K.C."/>
            <person name="Wu Y.D."/>
        </authorList>
    </citation>
    <scope>NUCLEOTIDE SEQUENCE [LARGE SCALE GENOMIC DNA]</scope>
    <source>
        <strain evidence="8">Harm_GR_Male_#8</strain>
        <tissue evidence="8">Whole organism</tissue>
    </source>
</reference>
<feature type="compositionally biased region" description="Pro residues" evidence="5">
    <location>
        <begin position="142"/>
        <end position="159"/>
    </location>
</feature>
<feature type="transmembrane region" description="Helical" evidence="6">
    <location>
        <begin position="421"/>
        <end position="438"/>
    </location>
</feature>
<dbReference type="Proteomes" id="UP000249218">
    <property type="component" value="Unassembled WGS sequence"/>
</dbReference>
<dbReference type="GO" id="GO:0005774">
    <property type="term" value="C:vacuolar membrane"/>
    <property type="evidence" value="ECO:0007669"/>
    <property type="project" value="TreeGrafter"/>
</dbReference>
<proteinExistence type="predicted"/>
<sequence>MIDAFRARLLRLLKTIWSPRQLLRVGRAMARMRVGVFSKNGGNASVARPESSGPPDASTSANANQAILDASSPTTDQDQAFTSGQPERTGQPSTDQSTIPSQPSSPNQRSSPNQASSPNQRTSPNQPSSPNQSLTPSQSGPPSRPPSRQLPPHQAPLPPSIRIYSDTDIEMFIGSTSRALATPSRPYREPSPTGASLPSSQTNRTTFRHLAHISANPDPGVDFDSLTDSGDVYYERRRSPTPSLYTLDRDIKNYIHKRESHSYEYYPGTERTVYDYIEERNDMYNTNLIESTAHLIKGSLGAGALSMHEAYMYGGLWTSLVVTIVIGITISYTMLMLIRSAQKMYRRLRISKLSYPDLAEAACATSPWRFVRKLSKPFRYLVDACIIFEMCGTCCIYQIMIGSSIKQMFEGIDYEFAKRVMGIRLYILISAPILLPLCQIRSLKFLAPFSMLADVFVALCVLTTLYYSLITLNANITDRYAWKNIHGFFRIAGICMYTTSGICVALPVENNMKRPRYFPQAVRLATIVVLTLTVTTGVFGYWAWGESCKSPITVHMPLNIFTTILQFLLIMMLSTSFAVQFWVPFRIIWHYLVRRYKRKQAIWERVHRLIMGLIVMAFTMLFPNVISVMIFLGQFFMGLVALVFPATIEIMVDWEEAYSHRARVRLCQHVKNFTLITMGLMLSLSTLYSVMDT</sequence>
<keyword evidence="3 6" id="KW-1133">Transmembrane helix</keyword>
<gene>
    <name evidence="8" type="primary">HaOG205111</name>
    <name evidence="8" type="ORF">B5X24_HaOG205111</name>
</gene>
<dbReference type="GO" id="GO:0015179">
    <property type="term" value="F:L-amino acid transmembrane transporter activity"/>
    <property type="evidence" value="ECO:0007669"/>
    <property type="project" value="TreeGrafter"/>
</dbReference>